<dbReference type="PANTHER" id="PTHR43968:SF6">
    <property type="entry name" value="GLUTATHIONE S-TRANSFERASE OMEGA"/>
    <property type="match status" value="1"/>
</dbReference>
<feature type="domain" description="GST N-terminal" evidence="1">
    <location>
        <begin position="1"/>
        <end position="82"/>
    </location>
</feature>
<dbReference type="InterPro" id="IPR050983">
    <property type="entry name" value="GST_Omega/HSP26"/>
</dbReference>
<keyword evidence="4" id="KW-1185">Reference proteome</keyword>
<protein>
    <submittedName>
        <fullName evidence="3">Glutathione S-transferase</fullName>
    </submittedName>
</protein>
<proteinExistence type="predicted"/>
<evidence type="ECO:0000313" key="3">
    <source>
        <dbReference type="EMBL" id="TDQ86334.1"/>
    </source>
</evidence>
<dbReference type="Proteomes" id="UP000295783">
    <property type="component" value="Unassembled WGS sequence"/>
</dbReference>
<dbReference type="RefSeq" id="WP_133611453.1">
    <property type="nucleotide sequence ID" value="NZ_SNYW01000001.1"/>
</dbReference>
<dbReference type="Gene3D" id="3.40.30.10">
    <property type="entry name" value="Glutaredoxin"/>
    <property type="match status" value="1"/>
</dbReference>
<dbReference type="InterPro" id="IPR040079">
    <property type="entry name" value="Glutathione_S-Trfase"/>
</dbReference>
<dbReference type="InterPro" id="IPR036282">
    <property type="entry name" value="Glutathione-S-Trfase_C_sf"/>
</dbReference>
<dbReference type="SUPFAM" id="SSF47616">
    <property type="entry name" value="GST C-terminal domain-like"/>
    <property type="match status" value="1"/>
</dbReference>
<dbReference type="GO" id="GO:0016740">
    <property type="term" value="F:transferase activity"/>
    <property type="evidence" value="ECO:0007669"/>
    <property type="project" value="UniProtKB-KW"/>
</dbReference>
<dbReference type="SFLD" id="SFLDS00019">
    <property type="entry name" value="Glutathione_Transferase_(cytos"/>
    <property type="match status" value="1"/>
</dbReference>
<reference evidence="3 4" key="1">
    <citation type="submission" date="2019-03" db="EMBL/GenBank/DDBJ databases">
        <title>Genomic Encyclopedia of Type Strains, Phase III (KMG-III): the genomes of soil and plant-associated and newly described type strains.</title>
        <authorList>
            <person name="Whitman W."/>
        </authorList>
    </citation>
    <scope>NUCLEOTIDE SEQUENCE [LARGE SCALE GENOMIC DNA]</scope>
    <source>
        <strain evidence="3 4">CGMCC 1.7660</strain>
    </source>
</reference>
<dbReference type="Pfam" id="PF13417">
    <property type="entry name" value="GST_N_3"/>
    <property type="match status" value="1"/>
</dbReference>
<dbReference type="PANTHER" id="PTHR43968">
    <property type="match status" value="1"/>
</dbReference>
<feature type="domain" description="GST C-terminal" evidence="2">
    <location>
        <begin position="87"/>
        <end position="210"/>
    </location>
</feature>
<dbReference type="Pfam" id="PF00043">
    <property type="entry name" value="GST_C"/>
    <property type="match status" value="1"/>
</dbReference>
<evidence type="ECO:0000313" key="4">
    <source>
        <dbReference type="Proteomes" id="UP000295783"/>
    </source>
</evidence>
<dbReference type="GO" id="GO:0005737">
    <property type="term" value="C:cytoplasm"/>
    <property type="evidence" value="ECO:0007669"/>
    <property type="project" value="TreeGrafter"/>
</dbReference>
<dbReference type="EMBL" id="SNYW01000001">
    <property type="protein sequence ID" value="TDQ86334.1"/>
    <property type="molecule type" value="Genomic_DNA"/>
</dbReference>
<evidence type="ECO:0000259" key="2">
    <source>
        <dbReference type="PROSITE" id="PS50405"/>
    </source>
</evidence>
<organism evidence="3 4">
    <name type="scientific">Dongia mobilis</name>
    <dbReference type="NCBI Taxonomy" id="578943"/>
    <lineage>
        <taxon>Bacteria</taxon>
        <taxon>Pseudomonadati</taxon>
        <taxon>Pseudomonadota</taxon>
        <taxon>Alphaproteobacteria</taxon>
        <taxon>Rhodospirillales</taxon>
        <taxon>Dongiaceae</taxon>
        <taxon>Dongia</taxon>
    </lineage>
</organism>
<dbReference type="PROSITE" id="PS50404">
    <property type="entry name" value="GST_NTER"/>
    <property type="match status" value="1"/>
</dbReference>
<dbReference type="OrthoDB" id="9797500at2"/>
<dbReference type="SUPFAM" id="SSF52833">
    <property type="entry name" value="Thioredoxin-like"/>
    <property type="match status" value="1"/>
</dbReference>
<evidence type="ECO:0000259" key="1">
    <source>
        <dbReference type="PROSITE" id="PS50404"/>
    </source>
</evidence>
<name>A0A4R6WX07_9PROT</name>
<dbReference type="PROSITE" id="PS50405">
    <property type="entry name" value="GST_CTER"/>
    <property type="match status" value="1"/>
</dbReference>
<keyword evidence="3" id="KW-0808">Transferase</keyword>
<sequence length="210" mass="22999">MKPILYGAAYSVYVRAARLALIEKGVDHDRVEVDIFAADGPPPDYLARHPFGRIPALQHGAMSLYETSAIVRYVDDAFPGPALQPRDPVHRARMNQTISVLDNYLYRPLVWGVYVARSEKGGACDEALVAAAAAKARHCLGVIERDLDRPFLAGDAITLADLYAVPMLAYGLMTGEGRAMLAECPQLSAWWRRMKARPSVAESRFAGEAA</sequence>
<dbReference type="InterPro" id="IPR004046">
    <property type="entry name" value="GST_C"/>
</dbReference>
<gene>
    <name evidence="3" type="ORF">A8950_0025</name>
</gene>
<dbReference type="CDD" id="cd00299">
    <property type="entry name" value="GST_C_family"/>
    <property type="match status" value="1"/>
</dbReference>
<comment type="caution">
    <text evidence="3">The sequence shown here is derived from an EMBL/GenBank/DDBJ whole genome shotgun (WGS) entry which is preliminary data.</text>
</comment>
<dbReference type="SFLD" id="SFLDG00358">
    <property type="entry name" value="Main_(cytGST)"/>
    <property type="match status" value="1"/>
</dbReference>
<dbReference type="Gene3D" id="1.20.1050.10">
    <property type="match status" value="1"/>
</dbReference>
<dbReference type="InterPro" id="IPR004045">
    <property type="entry name" value="Glutathione_S-Trfase_N"/>
</dbReference>
<dbReference type="InterPro" id="IPR010987">
    <property type="entry name" value="Glutathione-S-Trfase_C-like"/>
</dbReference>
<dbReference type="AlphaFoldDB" id="A0A4R6WX07"/>
<accession>A0A4R6WX07</accession>
<dbReference type="InterPro" id="IPR036249">
    <property type="entry name" value="Thioredoxin-like_sf"/>
</dbReference>